<dbReference type="RefSeq" id="WP_135436683.1">
    <property type="nucleotide sequence ID" value="NZ_SRLA01000006.1"/>
</dbReference>
<gene>
    <name evidence="1" type="ORF">EU556_23530</name>
</gene>
<evidence type="ECO:0000313" key="1">
    <source>
        <dbReference type="EMBL" id="TGE04241.1"/>
    </source>
</evidence>
<protein>
    <submittedName>
        <fullName evidence="1">Uncharacterized protein</fullName>
    </submittedName>
</protein>
<proteinExistence type="predicted"/>
<accession>A0A4Z0NZW6</accession>
<keyword evidence="2" id="KW-1185">Reference proteome</keyword>
<evidence type="ECO:0000313" key="2">
    <source>
        <dbReference type="Proteomes" id="UP000298337"/>
    </source>
</evidence>
<organism evidence="1 2">
    <name type="scientific">Hymenobacter fodinae</name>
    <dbReference type="NCBI Taxonomy" id="2510796"/>
    <lineage>
        <taxon>Bacteria</taxon>
        <taxon>Pseudomonadati</taxon>
        <taxon>Bacteroidota</taxon>
        <taxon>Cytophagia</taxon>
        <taxon>Cytophagales</taxon>
        <taxon>Hymenobacteraceae</taxon>
        <taxon>Hymenobacter</taxon>
    </lineage>
</organism>
<dbReference type="AlphaFoldDB" id="A0A4Z0NZW6"/>
<comment type="caution">
    <text evidence="1">The sequence shown here is derived from an EMBL/GenBank/DDBJ whole genome shotgun (WGS) entry which is preliminary data.</text>
</comment>
<dbReference type="OrthoDB" id="9974554at2"/>
<name>A0A4Z0NZW6_9BACT</name>
<sequence>MKKLLLAVLLLAIGIALALLLRRPPPAHTYSPTIPVIRKSVHDVAPIKHVTTVHGLYAGHHRPSTKK</sequence>
<reference evidence="1 2" key="1">
    <citation type="submission" date="2019-04" db="EMBL/GenBank/DDBJ databases">
        <authorList>
            <person name="Feng G."/>
            <person name="Zhang J."/>
            <person name="Zhu H."/>
        </authorList>
    </citation>
    <scope>NUCLEOTIDE SEQUENCE [LARGE SCALE GENOMIC DNA]</scope>
    <source>
        <strain evidence="1 2">92R-1</strain>
    </source>
</reference>
<dbReference type="EMBL" id="SRLA01000006">
    <property type="protein sequence ID" value="TGE04241.1"/>
    <property type="molecule type" value="Genomic_DNA"/>
</dbReference>
<dbReference type="Proteomes" id="UP000298337">
    <property type="component" value="Unassembled WGS sequence"/>
</dbReference>